<organism evidence="1 2">
    <name type="scientific">Quercus suber</name>
    <name type="common">Cork oak</name>
    <dbReference type="NCBI Taxonomy" id="58331"/>
    <lineage>
        <taxon>Eukaryota</taxon>
        <taxon>Viridiplantae</taxon>
        <taxon>Streptophyta</taxon>
        <taxon>Embryophyta</taxon>
        <taxon>Tracheophyta</taxon>
        <taxon>Spermatophyta</taxon>
        <taxon>Magnoliopsida</taxon>
        <taxon>eudicotyledons</taxon>
        <taxon>Gunneridae</taxon>
        <taxon>Pentapetalae</taxon>
        <taxon>rosids</taxon>
        <taxon>fabids</taxon>
        <taxon>Fagales</taxon>
        <taxon>Fagaceae</taxon>
        <taxon>Quercus</taxon>
    </lineage>
</organism>
<dbReference type="EMBL" id="PKMF04000237">
    <property type="protein sequence ID" value="KAK7841644.1"/>
    <property type="molecule type" value="Genomic_DNA"/>
</dbReference>
<reference evidence="1 2" key="1">
    <citation type="journal article" date="2018" name="Sci. Data">
        <title>The draft genome sequence of cork oak.</title>
        <authorList>
            <person name="Ramos A.M."/>
            <person name="Usie A."/>
            <person name="Barbosa P."/>
            <person name="Barros P.M."/>
            <person name="Capote T."/>
            <person name="Chaves I."/>
            <person name="Simoes F."/>
            <person name="Abreu I."/>
            <person name="Carrasquinho I."/>
            <person name="Faro C."/>
            <person name="Guimaraes J.B."/>
            <person name="Mendonca D."/>
            <person name="Nobrega F."/>
            <person name="Rodrigues L."/>
            <person name="Saibo N.J.M."/>
            <person name="Varela M.C."/>
            <person name="Egas C."/>
            <person name="Matos J."/>
            <person name="Miguel C.M."/>
            <person name="Oliveira M.M."/>
            <person name="Ricardo C.P."/>
            <person name="Goncalves S."/>
        </authorList>
    </citation>
    <scope>NUCLEOTIDE SEQUENCE [LARGE SCALE GENOMIC DNA]</scope>
    <source>
        <strain evidence="2">cv. HL8</strain>
    </source>
</reference>
<accession>A0AAW0KR14</accession>
<evidence type="ECO:0000313" key="2">
    <source>
        <dbReference type="Proteomes" id="UP000237347"/>
    </source>
</evidence>
<comment type="caution">
    <text evidence="1">The sequence shown here is derived from an EMBL/GenBank/DDBJ whole genome shotgun (WGS) entry which is preliminary data.</text>
</comment>
<dbReference type="Proteomes" id="UP000237347">
    <property type="component" value="Unassembled WGS sequence"/>
</dbReference>
<protein>
    <submittedName>
        <fullName evidence="1">Uncharacterized protein</fullName>
    </submittedName>
</protein>
<keyword evidence="2" id="KW-1185">Reference proteome</keyword>
<gene>
    <name evidence="1" type="ORF">CFP56_015113</name>
</gene>
<name>A0AAW0KR14_QUESU</name>
<evidence type="ECO:0000313" key="1">
    <source>
        <dbReference type="EMBL" id="KAK7841644.1"/>
    </source>
</evidence>
<proteinExistence type="predicted"/>
<sequence>MRTLKPNTSEQNFGLFNLDLTPVYNAGILQNKLLPVGFYINAESSSVENMIFIPILGEFQSELQLPQMQSLPHQYTDDNQDIDME</sequence>
<dbReference type="AlphaFoldDB" id="A0AAW0KR14"/>